<keyword evidence="2" id="KW-0472">Membrane</keyword>
<protein>
    <recommendedName>
        <fullName evidence="5">DUF3325 domain-containing protein</fullName>
    </recommendedName>
</protein>
<proteinExistence type="predicted"/>
<gene>
    <name evidence="3" type="ORF">DEH80_10120</name>
</gene>
<keyword evidence="4" id="KW-1185">Reference proteome</keyword>
<sequence length="206" mass="21209">MLSALACTTTLLGVAALWGAWMAGRRQPVVAWSRPALRGFGWGLLVASVGLWMQAAGPDRGLAIAGLGLSLAGLLFLVQAARSEARSRNRPARRRRTTTWTAGPRPPGPGGGLRTGLRRLWVVVLAGPVAVAAAVLLAMLLYALALAAGLQAANGLAIGLIATPLLWSLLMPVATAGLALRTRSAILLGSVAAGALAYPLLPMWVS</sequence>
<dbReference type="AlphaFoldDB" id="A0A363UK22"/>
<feature type="region of interest" description="Disordered" evidence="1">
    <location>
        <begin position="87"/>
        <end position="110"/>
    </location>
</feature>
<evidence type="ECO:0000313" key="4">
    <source>
        <dbReference type="Proteomes" id="UP000251800"/>
    </source>
</evidence>
<feature type="compositionally biased region" description="Basic residues" evidence="1">
    <location>
        <begin position="88"/>
        <end position="97"/>
    </location>
</feature>
<evidence type="ECO:0008006" key="5">
    <source>
        <dbReference type="Google" id="ProtNLM"/>
    </source>
</evidence>
<evidence type="ECO:0000256" key="1">
    <source>
        <dbReference type="SAM" id="MobiDB-lite"/>
    </source>
</evidence>
<keyword evidence="2" id="KW-1133">Transmembrane helix</keyword>
<feature type="transmembrane region" description="Helical" evidence="2">
    <location>
        <begin position="156"/>
        <end position="178"/>
    </location>
</feature>
<name>A0A363UK22_9GAMM</name>
<dbReference type="Proteomes" id="UP000251800">
    <property type="component" value="Unassembled WGS sequence"/>
</dbReference>
<dbReference type="EMBL" id="QEQK01000008">
    <property type="protein sequence ID" value="PWN55771.1"/>
    <property type="molecule type" value="Genomic_DNA"/>
</dbReference>
<evidence type="ECO:0000256" key="2">
    <source>
        <dbReference type="SAM" id="Phobius"/>
    </source>
</evidence>
<evidence type="ECO:0000313" key="3">
    <source>
        <dbReference type="EMBL" id="PWN55771.1"/>
    </source>
</evidence>
<feature type="transmembrane region" description="Helical" evidence="2">
    <location>
        <begin position="185"/>
        <end position="205"/>
    </location>
</feature>
<reference evidence="3 4" key="1">
    <citation type="submission" date="2018-05" db="EMBL/GenBank/DDBJ databases">
        <title>Abyssibacter profundi OUC007T gen. nov., sp. nov, a marine bacterium isolated from seawater of the Mariana Trench.</title>
        <authorList>
            <person name="Zhou S."/>
        </authorList>
    </citation>
    <scope>NUCLEOTIDE SEQUENCE [LARGE SCALE GENOMIC DNA]</scope>
    <source>
        <strain evidence="3 4">OUC007</strain>
    </source>
</reference>
<feature type="transmembrane region" description="Helical" evidence="2">
    <location>
        <begin position="36"/>
        <end position="55"/>
    </location>
</feature>
<feature type="transmembrane region" description="Helical" evidence="2">
    <location>
        <begin position="61"/>
        <end position="81"/>
    </location>
</feature>
<comment type="caution">
    <text evidence="3">The sequence shown here is derived from an EMBL/GenBank/DDBJ whole genome shotgun (WGS) entry which is preliminary data.</text>
</comment>
<accession>A0A363UK22</accession>
<feature type="transmembrane region" description="Helical" evidence="2">
    <location>
        <begin position="6"/>
        <end position="24"/>
    </location>
</feature>
<feature type="transmembrane region" description="Helical" evidence="2">
    <location>
        <begin position="120"/>
        <end position="144"/>
    </location>
</feature>
<organism evidence="3 4">
    <name type="scientific">Abyssibacter profundi</name>
    <dbReference type="NCBI Taxonomy" id="2182787"/>
    <lineage>
        <taxon>Bacteria</taxon>
        <taxon>Pseudomonadati</taxon>
        <taxon>Pseudomonadota</taxon>
        <taxon>Gammaproteobacteria</taxon>
        <taxon>Chromatiales</taxon>
        <taxon>Oceanococcaceae</taxon>
        <taxon>Abyssibacter</taxon>
    </lineage>
</organism>
<keyword evidence="2" id="KW-0812">Transmembrane</keyword>
<dbReference type="RefSeq" id="WP_109720383.1">
    <property type="nucleotide sequence ID" value="NZ_QEQK01000008.1"/>
</dbReference>